<reference evidence="2" key="1">
    <citation type="journal article" date="2019" name="Sci. Rep.">
        <title>Draft genome of Tanacetum cinerariifolium, the natural source of mosquito coil.</title>
        <authorList>
            <person name="Yamashiro T."/>
            <person name="Shiraishi A."/>
            <person name="Satake H."/>
            <person name="Nakayama K."/>
        </authorList>
    </citation>
    <scope>NUCLEOTIDE SEQUENCE</scope>
</reference>
<dbReference type="AlphaFoldDB" id="A0A699IGA0"/>
<feature type="region of interest" description="Disordered" evidence="1">
    <location>
        <begin position="26"/>
        <end position="71"/>
    </location>
</feature>
<name>A0A699IGA0_TANCI</name>
<accession>A0A699IGA0</accession>
<evidence type="ECO:0000256" key="1">
    <source>
        <dbReference type="SAM" id="MobiDB-lite"/>
    </source>
</evidence>
<evidence type="ECO:0000313" key="2">
    <source>
        <dbReference type="EMBL" id="GEZ44327.1"/>
    </source>
</evidence>
<dbReference type="EMBL" id="BKCJ010279542">
    <property type="protein sequence ID" value="GEZ44327.1"/>
    <property type="molecule type" value="Genomic_DNA"/>
</dbReference>
<gene>
    <name evidence="2" type="ORF">Tci_516300</name>
</gene>
<organism evidence="2">
    <name type="scientific">Tanacetum cinerariifolium</name>
    <name type="common">Dalmatian daisy</name>
    <name type="synonym">Chrysanthemum cinerariifolium</name>
    <dbReference type="NCBI Taxonomy" id="118510"/>
    <lineage>
        <taxon>Eukaryota</taxon>
        <taxon>Viridiplantae</taxon>
        <taxon>Streptophyta</taxon>
        <taxon>Embryophyta</taxon>
        <taxon>Tracheophyta</taxon>
        <taxon>Spermatophyta</taxon>
        <taxon>Magnoliopsida</taxon>
        <taxon>eudicotyledons</taxon>
        <taxon>Gunneridae</taxon>
        <taxon>Pentapetalae</taxon>
        <taxon>asterids</taxon>
        <taxon>campanulids</taxon>
        <taxon>Asterales</taxon>
        <taxon>Asteraceae</taxon>
        <taxon>Asteroideae</taxon>
        <taxon>Anthemideae</taxon>
        <taxon>Anthemidinae</taxon>
        <taxon>Tanacetum</taxon>
    </lineage>
</organism>
<sequence length="71" mass="7886">MHSMWKTIAELHSMLKLHEKGIPKKAETPAGLAIREGKIQKNKKILQGEKGKDKGKNKPVYAPKPKISSSP</sequence>
<comment type="caution">
    <text evidence="2">The sequence shown here is derived from an EMBL/GenBank/DDBJ whole genome shotgun (WGS) entry which is preliminary data.</text>
</comment>
<protein>
    <submittedName>
        <fullName evidence="2">Zinc finger, CCHC-type</fullName>
    </submittedName>
</protein>
<feature type="compositionally biased region" description="Basic and acidic residues" evidence="1">
    <location>
        <begin position="46"/>
        <end position="56"/>
    </location>
</feature>
<proteinExistence type="predicted"/>